<dbReference type="AlphaFoldDB" id="A0A0F9R1U0"/>
<protein>
    <recommendedName>
        <fullName evidence="2">DUF2793 domain-containing protein</fullName>
    </recommendedName>
</protein>
<dbReference type="InterPro" id="IPR021251">
    <property type="entry name" value="DUF2793"/>
</dbReference>
<proteinExistence type="predicted"/>
<dbReference type="EMBL" id="LAZR01001106">
    <property type="protein sequence ID" value="KKN50585.1"/>
    <property type="molecule type" value="Genomic_DNA"/>
</dbReference>
<organism evidence="1">
    <name type="scientific">marine sediment metagenome</name>
    <dbReference type="NCBI Taxonomy" id="412755"/>
    <lineage>
        <taxon>unclassified sequences</taxon>
        <taxon>metagenomes</taxon>
        <taxon>ecological metagenomes</taxon>
    </lineage>
</organism>
<comment type="caution">
    <text evidence="1">The sequence shown here is derived from an EMBL/GenBank/DDBJ whole genome shotgun (WGS) entry which is preliminary data.</text>
</comment>
<name>A0A0F9R1U0_9ZZZZ</name>
<sequence length="318" mass="33054">MPAQFGPNLGLAFGFNQGEGAWKGDIDATMILLDAVAQLSVIDKDLVTAPVGVEGERYIIAGVGGLWSPGTIGDIARFRSGAWEFFTPSTGWIAHVQDETQLYEFVGGVWVIFSSVIDTFLGLTDTPGSFGGAALQFVRVNAGQTALEFATPAGAGDILGPATSTINALVRWADATGGLAADSGWFLDGSDIMDAVDNILRRAQLEDYSETVNTINPVGAAQDVDFELGNIADITLTQNTTLTMINPPASPFSGVMQVILRQNGVGGRTTAFADAITWIGTGGVAPTFPVGIGEVAVFSLQTVDGGTSYLGYFAGASV</sequence>
<dbReference type="Pfam" id="PF10983">
    <property type="entry name" value="DUF2793"/>
    <property type="match status" value="1"/>
</dbReference>
<gene>
    <name evidence="1" type="ORF">LCGC14_0631350</name>
</gene>
<evidence type="ECO:0008006" key="2">
    <source>
        <dbReference type="Google" id="ProtNLM"/>
    </source>
</evidence>
<reference evidence="1" key="1">
    <citation type="journal article" date="2015" name="Nature">
        <title>Complex archaea that bridge the gap between prokaryotes and eukaryotes.</title>
        <authorList>
            <person name="Spang A."/>
            <person name="Saw J.H."/>
            <person name="Jorgensen S.L."/>
            <person name="Zaremba-Niedzwiedzka K."/>
            <person name="Martijn J."/>
            <person name="Lind A.E."/>
            <person name="van Eijk R."/>
            <person name="Schleper C."/>
            <person name="Guy L."/>
            <person name="Ettema T.J."/>
        </authorList>
    </citation>
    <scope>NUCLEOTIDE SEQUENCE</scope>
</reference>
<evidence type="ECO:0000313" key="1">
    <source>
        <dbReference type="EMBL" id="KKN50585.1"/>
    </source>
</evidence>
<accession>A0A0F9R1U0</accession>